<dbReference type="NCBIfam" id="TIGR01509">
    <property type="entry name" value="HAD-SF-IA-v3"/>
    <property type="match status" value="1"/>
</dbReference>
<dbReference type="PANTHER" id="PTHR18901:SF44">
    <property type="entry name" value="OS01G0757900 PROTEIN"/>
    <property type="match status" value="1"/>
</dbReference>
<dbReference type="InterPro" id="IPR023214">
    <property type="entry name" value="HAD_sf"/>
</dbReference>
<dbReference type="Gene3D" id="3.40.50.1000">
    <property type="entry name" value="HAD superfamily/HAD-like"/>
    <property type="match status" value="1"/>
</dbReference>
<dbReference type="Proteomes" id="UP001359559">
    <property type="component" value="Unassembled WGS sequence"/>
</dbReference>
<dbReference type="FunFam" id="3.40.50.1000:FF:000119">
    <property type="entry name" value="Bifunctional riboflavin kinase/FMN phosphatase"/>
    <property type="match status" value="1"/>
</dbReference>
<dbReference type="SFLD" id="SFLDS00003">
    <property type="entry name" value="Haloacid_Dehalogenase"/>
    <property type="match status" value="1"/>
</dbReference>
<reference evidence="1 2" key="1">
    <citation type="submission" date="2024-01" db="EMBL/GenBank/DDBJ databases">
        <title>The genomes of 5 underutilized Papilionoideae crops provide insights into root nodulation and disease resistance.</title>
        <authorList>
            <person name="Yuan L."/>
        </authorList>
    </citation>
    <scope>NUCLEOTIDE SEQUENCE [LARGE SCALE GENOMIC DNA]</scope>
    <source>
        <strain evidence="1">LY-2023</strain>
        <tissue evidence="1">Leaf</tissue>
    </source>
</reference>
<accession>A0AAN9FET3</accession>
<dbReference type="InterPro" id="IPR041492">
    <property type="entry name" value="HAD_2"/>
</dbReference>
<dbReference type="SFLD" id="SFLDG01129">
    <property type="entry name" value="C1.5:_HAD__Beta-PGM__Phosphata"/>
    <property type="match status" value="1"/>
</dbReference>
<evidence type="ECO:0008006" key="3">
    <source>
        <dbReference type="Google" id="ProtNLM"/>
    </source>
</evidence>
<dbReference type="PANTHER" id="PTHR18901">
    <property type="entry name" value="2-DEOXYGLUCOSE-6-PHOSPHATE PHOSPHATASE 2"/>
    <property type="match status" value="1"/>
</dbReference>
<dbReference type="Pfam" id="PF13419">
    <property type="entry name" value="HAD_2"/>
    <property type="match status" value="1"/>
</dbReference>
<keyword evidence="2" id="KW-1185">Reference proteome</keyword>
<dbReference type="GO" id="GO:0043136">
    <property type="term" value="F:sn-glycerol 3-phosphatase activity"/>
    <property type="evidence" value="ECO:0007669"/>
    <property type="project" value="TreeGrafter"/>
</dbReference>
<dbReference type="SUPFAM" id="SSF56784">
    <property type="entry name" value="HAD-like"/>
    <property type="match status" value="1"/>
</dbReference>
<dbReference type="FunFam" id="1.10.150.240:FF:000001">
    <property type="entry name" value="Haloacid dehalogenase-like hydrolase domain"/>
    <property type="match status" value="1"/>
</dbReference>
<dbReference type="GO" id="GO:0006114">
    <property type="term" value="P:glycerol biosynthetic process"/>
    <property type="evidence" value="ECO:0007669"/>
    <property type="project" value="TreeGrafter"/>
</dbReference>
<name>A0AAN9FET3_CLITE</name>
<proteinExistence type="predicted"/>
<dbReference type="PRINTS" id="PR00413">
    <property type="entry name" value="HADHALOGNASE"/>
</dbReference>
<dbReference type="EMBL" id="JAYKXN010000007">
    <property type="protein sequence ID" value="KAK7272415.1"/>
    <property type="molecule type" value="Genomic_DNA"/>
</dbReference>
<dbReference type="InterPro" id="IPR036412">
    <property type="entry name" value="HAD-like_sf"/>
</dbReference>
<evidence type="ECO:0000313" key="1">
    <source>
        <dbReference type="EMBL" id="KAK7272415.1"/>
    </source>
</evidence>
<dbReference type="InterPro" id="IPR006439">
    <property type="entry name" value="HAD-SF_hydro_IA"/>
</dbReference>
<dbReference type="InterPro" id="IPR023198">
    <property type="entry name" value="PGP-like_dom2"/>
</dbReference>
<dbReference type="Gene3D" id="1.10.150.240">
    <property type="entry name" value="Putative phosphatase, domain 2"/>
    <property type="match status" value="1"/>
</dbReference>
<protein>
    <recommendedName>
        <fullName evidence="3">Riboflavin kinase</fullName>
    </recommendedName>
</protein>
<gene>
    <name evidence="1" type="ORF">RJT34_28995</name>
</gene>
<organism evidence="1 2">
    <name type="scientific">Clitoria ternatea</name>
    <name type="common">Butterfly pea</name>
    <dbReference type="NCBI Taxonomy" id="43366"/>
    <lineage>
        <taxon>Eukaryota</taxon>
        <taxon>Viridiplantae</taxon>
        <taxon>Streptophyta</taxon>
        <taxon>Embryophyta</taxon>
        <taxon>Tracheophyta</taxon>
        <taxon>Spermatophyta</taxon>
        <taxon>Magnoliopsida</taxon>
        <taxon>eudicotyledons</taxon>
        <taxon>Gunneridae</taxon>
        <taxon>Pentapetalae</taxon>
        <taxon>rosids</taxon>
        <taxon>fabids</taxon>
        <taxon>Fabales</taxon>
        <taxon>Fabaceae</taxon>
        <taxon>Papilionoideae</taxon>
        <taxon>50 kb inversion clade</taxon>
        <taxon>NPAAA clade</taxon>
        <taxon>indigoferoid/millettioid clade</taxon>
        <taxon>Phaseoleae</taxon>
        <taxon>Clitoria</taxon>
    </lineage>
</organism>
<dbReference type="AlphaFoldDB" id="A0AAN9FET3"/>
<sequence length="448" mass="50419">MFLSVWCLSGNGLYFIPKHFLLPVGDLIVEDCLWCISCSMKCCNLFYSYIGDSSFHNHFHSLPIPLPTNINARLVPNSLKFAADMNSFREFNGCNEEAKVLAVIFDLDGTLLDTERATRGVLNEFLAKYGKKLDREKEEKKRLGMTQKESAGVIVKDYELPLTADQFITEINPLYRERWAKAKALPGVNRLIKHIHKNGVPMALASNSLREYIDAKISYHKGWKECFSAILGSDQVKSGKPSPYLFEEAAKKMGIEAVNCLVIEDSLVGVKAANAAKMKVVAVPSRREADSYGLANVALHSLLEFEPELWGLPPFDDWVDNTLPIEPIHLSGLYVDGCLHETTEDATFAALPDQVVGLYFGWAKVDTDDDFKILVSINLDLSVVAYKKIHVYLIDTNSESKQLMQIHLVGYIRAWDNKEIKSTEMQKLEEYKSIARASLDLPSFTCYL</sequence>
<comment type="caution">
    <text evidence="1">The sequence shown here is derived from an EMBL/GenBank/DDBJ whole genome shotgun (WGS) entry which is preliminary data.</text>
</comment>
<evidence type="ECO:0000313" key="2">
    <source>
        <dbReference type="Proteomes" id="UP001359559"/>
    </source>
</evidence>
<dbReference type="SFLD" id="SFLDG01135">
    <property type="entry name" value="C1.5.6:_HAD__Beta-PGM__Phospha"/>
    <property type="match status" value="1"/>
</dbReference>